<dbReference type="EMBL" id="JAJJMB010017331">
    <property type="protein sequence ID" value="KAI3839811.1"/>
    <property type="molecule type" value="Genomic_DNA"/>
</dbReference>
<dbReference type="Proteomes" id="UP001202328">
    <property type="component" value="Unassembled WGS sequence"/>
</dbReference>
<comment type="caution">
    <text evidence="2">The sequence shown here is derived from an EMBL/GenBank/DDBJ whole genome shotgun (WGS) entry which is preliminary data.</text>
</comment>
<reference evidence="2" key="1">
    <citation type="submission" date="2022-04" db="EMBL/GenBank/DDBJ databases">
        <title>A functionally conserved STORR gene fusion in Papaver species that diverged 16.8 million years ago.</title>
        <authorList>
            <person name="Catania T."/>
        </authorList>
    </citation>
    <scope>NUCLEOTIDE SEQUENCE</scope>
    <source>
        <strain evidence="2">S-188037</strain>
    </source>
</reference>
<feature type="compositionally biased region" description="Polar residues" evidence="1">
    <location>
        <begin position="29"/>
        <end position="44"/>
    </location>
</feature>
<dbReference type="AlphaFoldDB" id="A0AAD4RXG3"/>
<proteinExistence type="predicted"/>
<protein>
    <submittedName>
        <fullName evidence="2">Uncharacterized protein</fullName>
    </submittedName>
</protein>
<keyword evidence="3" id="KW-1185">Reference proteome</keyword>
<feature type="region of interest" description="Disordered" evidence="1">
    <location>
        <begin position="1"/>
        <end position="61"/>
    </location>
</feature>
<feature type="compositionally biased region" description="Polar residues" evidence="1">
    <location>
        <begin position="1"/>
        <end position="21"/>
    </location>
</feature>
<evidence type="ECO:0000313" key="3">
    <source>
        <dbReference type="Proteomes" id="UP001202328"/>
    </source>
</evidence>
<evidence type="ECO:0000313" key="2">
    <source>
        <dbReference type="EMBL" id="KAI3839811.1"/>
    </source>
</evidence>
<accession>A0AAD4RXG3</accession>
<name>A0AAD4RXG3_9MAGN</name>
<sequence length="343" mass="36698">MKTRNQSRNSKNVSTPTSNNKRGFVTPPSAKNGSTPTSNNNSEFVTPPRLRSVKITKPTGDDGTSKCGLISFKNHESVGTAVAEFSKSNFQRDGTAWSVGRISKQLAKSALTANDIIEAACTSTNNASQQAVDTNLSVCNRLSVEAACTSTKDAAEQSGDANLSVCNRVSVNDVAKQASGADVAKQASDAYVAKQASDADVAKQASDANLNFFNKPSRASTRVATQKQPLPSKKLEEPVAPKVLDEPVPPKELDVPVFSKNMKKKKALKMKKLDEMNDSTSLEKDVSYLSSQISSLMDWKTTLQVEAGNAESKLASLKDSKRLVSLMSIVLSHVLRSSVAVNL</sequence>
<organism evidence="2 3">
    <name type="scientific">Papaver atlanticum</name>
    <dbReference type="NCBI Taxonomy" id="357466"/>
    <lineage>
        <taxon>Eukaryota</taxon>
        <taxon>Viridiplantae</taxon>
        <taxon>Streptophyta</taxon>
        <taxon>Embryophyta</taxon>
        <taxon>Tracheophyta</taxon>
        <taxon>Spermatophyta</taxon>
        <taxon>Magnoliopsida</taxon>
        <taxon>Ranunculales</taxon>
        <taxon>Papaveraceae</taxon>
        <taxon>Papaveroideae</taxon>
        <taxon>Papaver</taxon>
    </lineage>
</organism>
<evidence type="ECO:0000256" key="1">
    <source>
        <dbReference type="SAM" id="MobiDB-lite"/>
    </source>
</evidence>
<gene>
    <name evidence="2" type="ORF">MKW98_010116</name>
</gene>